<dbReference type="Pfam" id="PF05901">
    <property type="entry name" value="Excalibur"/>
    <property type="match status" value="1"/>
</dbReference>
<evidence type="ECO:0000313" key="7">
    <source>
        <dbReference type="Proteomes" id="UP000323537"/>
    </source>
</evidence>
<dbReference type="GO" id="GO:0004519">
    <property type="term" value="F:endonuclease activity"/>
    <property type="evidence" value="ECO:0007669"/>
    <property type="project" value="UniProtKB-KW"/>
</dbReference>
<gene>
    <name evidence="6" type="ORF">SAMN04488066_11616</name>
</gene>
<evidence type="ECO:0000256" key="4">
    <source>
        <dbReference type="SAM" id="MobiDB-lite"/>
    </source>
</evidence>
<evidence type="ECO:0000259" key="5">
    <source>
        <dbReference type="PROSITE" id="PS50830"/>
    </source>
</evidence>
<sequence>MKRNRRLAALAVLLLVVLAGCSGAIVDDPGSSPSANPNETVTDPGGPDSGTEWTVTVTRVIDGDTIEVEFSNGETETVRLLGVDTPETSLDRVSPGEFEGIPDTTAGRYHLYEWGTEATRYATDELASEEIRIEVDEEADRRGGFGRLLAYVYVDGENFNERLLTNGYARVYDSSFSMREEFDALERDAREGSVGLWDFDESDEVEPTPTETDGVEVPPPPPDGDYDCSTFDTQAQAQAVLEGTSGDPHGLDGDGDGVACESLP</sequence>
<dbReference type="AlphaFoldDB" id="A0A1I3BY58"/>
<evidence type="ECO:0000256" key="1">
    <source>
        <dbReference type="ARBA" id="ARBA00022722"/>
    </source>
</evidence>
<dbReference type="PROSITE" id="PS51257">
    <property type="entry name" value="PROKAR_LIPOPROTEIN"/>
    <property type="match status" value="1"/>
</dbReference>
<reference evidence="6 7" key="1">
    <citation type="submission" date="2016-10" db="EMBL/GenBank/DDBJ databases">
        <authorList>
            <person name="Varghese N."/>
            <person name="Submissions S."/>
        </authorList>
    </citation>
    <scope>NUCLEOTIDE SEQUENCE [LARGE SCALE GENOMIC DNA]</scope>
    <source>
        <strain evidence="6 7">CGMCC 1.6377</strain>
    </source>
</reference>
<dbReference type="PANTHER" id="PTHR12302">
    <property type="entry name" value="EBNA2 BINDING PROTEIN P100"/>
    <property type="match status" value="1"/>
</dbReference>
<dbReference type="PANTHER" id="PTHR12302:SF3">
    <property type="entry name" value="SERINE_THREONINE-PROTEIN KINASE 31"/>
    <property type="match status" value="1"/>
</dbReference>
<dbReference type="Pfam" id="PF00565">
    <property type="entry name" value="SNase"/>
    <property type="match status" value="1"/>
</dbReference>
<feature type="region of interest" description="Disordered" evidence="4">
    <location>
        <begin position="195"/>
        <end position="264"/>
    </location>
</feature>
<dbReference type="SUPFAM" id="SSF50199">
    <property type="entry name" value="Staphylococcal nuclease"/>
    <property type="match status" value="1"/>
</dbReference>
<feature type="compositionally biased region" description="Low complexity" evidence="4">
    <location>
        <begin position="207"/>
        <end position="216"/>
    </location>
</feature>
<dbReference type="OrthoDB" id="3327at2157"/>
<dbReference type="GO" id="GO:0016787">
    <property type="term" value="F:hydrolase activity"/>
    <property type="evidence" value="ECO:0007669"/>
    <property type="project" value="UniProtKB-KW"/>
</dbReference>
<dbReference type="SMART" id="SM00318">
    <property type="entry name" value="SNc"/>
    <property type="match status" value="1"/>
</dbReference>
<dbReference type="Gene3D" id="2.40.50.90">
    <property type="match status" value="1"/>
</dbReference>
<keyword evidence="1" id="KW-0540">Nuclease</keyword>
<protein>
    <submittedName>
        <fullName evidence="6">Micrococcal nuclease</fullName>
    </submittedName>
</protein>
<evidence type="ECO:0000313" key="6">
    <source>
        <dbReference type="EMBL" id="SFH66681.1"/>
    </source>
</evidence>
<keyword evidence="7" id="KW-1185">Reference proteome</keyword>
<keyword evidence="2" id="KW-0255">Endonuclease</keyword>
<dbReference type="RefSeq" id="WP_188127935.1">
    <property type="nucleotide sequence ID" value="NZ_BAAADP010000001.1"/>
</dbReference>
<evidence type="ECO:0000256" key="2">
    <source>
        <dbReference type="ARBA" id="ARBA00022759"/>
    </source>
</evidence>
<proteinExistence type="predicted"/>
<feature type="region of interest" description="Disordered" evidence="4">
    <location>
        <begin position="28"/>
        <end position="52"/>
    </location>
</feature>
<dbReference type="GO" id="GO:0003676">
    <property type="term" value="F:nucleic acid binding"/>
    <property type="evidence" value="ECO:0007669"/>
    <property type="project" value="InterPro"/>
</dbReference>
<organism evidence="6 7">
    <name type="scientific">Halorubrum aquaticum</name>
    <dbReference type="NCBI Taxonomy" id="387340"/>
    <lineage>
        <taxon>Archaea</taxon>
        <taxon>Methanobacteriati</taxon>
        <taxon>Methanobacteriota</taxon>
        <taxon>Stenosarchaea group</taxon>
        <taxon>Halobacteria</taxon>
        <taxon>Halobacteriales</taxon>
        <taxon>Haloferacaceae</taxon>
        <taxon>Halorubrum</taxon>
    </lineage>
</organism>
<dbReference type="InterPro" id="IPR002071">
    <property type="entry name" value="Thermonucl_AS"/>
</dbReference>
<evidence type="ECO:0000256" key="3">
    <source>
        <dbReference type="ARBA" id="ARBA00022801"/>
    </source>
</evidence>
<dbReference type="InterPro" id="IPR016071">
    <property type="entry name" value="Staphylococal_nuclease_OB-fold"/>
</dbReference>
<dbReference type="Proteomes" id="UP000323537">
    <property type="component" value="Unassembled WGS sequence"/>
</dbReference>
<accession>A0A1I3BY58</accession>
<dbReference type="PROSITE" id="PS50830">
    <property type="entry name" value="TNASE_3"/>
    <property type="match status" value="1"/>
</dbReference>
<feature type="domain" description="TNase-like" evidence="5">
    <location>
        <begin position="51"/>
        <end position="199"/>
    </location>
</feature>
<dbReference type="InterPro" id="IPR035437">
    <property type="entry name" value="SNase_OB-fold_sf"/>
</dbReference>
<dbReference type="PROSITE" id="PS01123">
    <property type="entry name" value="TNASE_1"/>
    <property type="match status" value="1"/>
</dbReference>
<dbReference type="SMART" id="SM00894">
    <property type="entry name" value="Excalibur"/>
    <property type="match status" value="1"/>
</dbReference>
<feature type="compositionally biased region" description="Polar residues" evidence="4">
    <location>
        <begin position="31"/>
        <end position="41"/>
    </location>
</feature>
<keyword evidence="3" id="KW-0378">Hydrolase</keyword>
<dbReference type="EMBL" id="FOPZ01000016">
    <property type="protein sequence ID" value="SFH66681.1"/>
    <property type="molecule type" value="Genomic_DNA"/>
</dbReference>
<name>A0A1I3BY58_9EURY</name>
<dbReference type="InterPro" id="IPR008613">
    <property type="entry name" value="Excalibur_Ca-bd_domain"/>
</dbReference>